<dbReference type="InParanoid" id="A0A448YQQ2"/>
<accession>A0A448YQQ2</accession>
<evidence type="ECO:0000313" key="6">
    <source>
        <dbReference type="Proteomes" id="UP000290900"/>
    </source>
</evidence>
<dbReference type="STRING" id="13370.A0A448YQQ2"/>
<evidence type="ECO:0000313" key="5">
    <source>
        <dbReference type="EMBL" id="VEU23197.1"/>
    </source>
</evidence>
<organism evidence="5 6">
    <name type="scientific">Brettanomyces naardenensis</name>
    <name type="common">Yeast</name>
    <dbReference type="NCBI Taxonomy" id="13370"/>
    <lineage>
        <taxon>Eukaryota</taxon>
        <taxon>Fungi</taxon>
        <taxon>Dikarya</taxon>
        <taxon>Ascomycota</taxon>
        <taxon>Saccharomycotina</taxon>
        <taxon>Pichiomycetes</taxon>
        <taxon>Pichiales</taxon>
        <taxon>Pichiaceae</taxon>
        <taxon>Brettanomyces</taxon>
    </lineage>
</organism>
<dbReference type="Proteomes" id="UP000290900">
    <property type="component" value="Unassembled WGS sequence"/>
</dbReference>
<dbReference type="InterPro" id="IPR025928">
    <property type="entry name" value="Flocculin_t3_rpt"/>
</dbReference>
<proteinExistence type="predicted"/>
<evidence type="ECO:0000256" key="4">
    <source>
        <dbReference type="SAM" id="SignalP"/>
    </source>
</evidence>
<feature type="region of interest" description="Disordered" evidence="3">
    <location>
        <begin position="340"/>
        <end position="359"/>
    </location>
</feature>
<name>A0A448YQQ2_BRENA</name>
<feature type="chain" id="PRO_5018998945" evidence="4">
    <location>
        <begin position="19"/>
        <end position="408"/>
    </location>
</feature>
<feature type="region of interest" description="Disordered" evidence="3">
    <location>
        <begin position="174"/>
        <end position="206"/>
    </location>
</feature>
<dbReference type="Pfam" id="PF13928">
    <property type="entry name" value="Flocculin_t3"/>
    <property type="match status" value="2"/>
</dbReference>
<reference evidence="5 6" key="1">
    <citation type="submission" date="2018-12" db="EMBL/GenBank/DDBJ databases">
        <authorList>
            <person name="Tiukova I."/>
            <person name="Dainat J."/>
        </authorList>
    </citation>
    <scope>NUCLEOTIDE SEQUENCE [LARGE SCALE GENOMIC DNA]</scope>
</reference>
<feature type="compositionally biased region" description="Low complexity" evidence="3">
    <location>
        <begin position="176"/>
        <end position="199"/>
    </location>
</feature>
<evidence type="ECO:0000256" key="2">
    <source>
        <dbReference type="ARBA" id="ARBA00023180"/>
    </source>
</evidence>
<keyword evidence="6" id="KW-1185">Reference proteome</keyword>
<evidence type="ECO:0000256" key="3">
    <source>
        <dbReference type="SAM" id="MobiDB-lite"/>
    </source>
</evidence>
<gene>
    <name evidence="5" type="ORF">BRENAR_LOCUS3928</name>
</gene>
<dbReference type="OrthoDB" id="10620237at2759"/>
<sequence>MKFSTLALVGALVSSVKAADYVSYTNSSSSSSTSSSPSESLAPVLSGDGSGGSLSFHIDIPLALGPWSSVSIEQVGDITFQWSGKGSFELDSTPAPESEVVDTTIPSSLDAEYLDYPSNVYSTLGYTAPDTILPSTGGSFSLTVDITLFDVSPSKFMKRANKVYTLTISVDVPNPSSSSGSGSSETSSEASTASGATTTETEESTTVVTITSCSDHKCTEIPVTTGITEYTTTISGTETVITTFCPLTSEAPATTEVVESTTVITITSCSDHKCTKIPVTTGVTEYTTTVSGTETIYTTYCPLTSKEAESSVTTVTTTGENGETTIYTTVCPETETTEVVTPTTSGHPVPPTSVAPAPTSAETETVTLVTSTQHKTSAAPVSTFEGGAARKTTAGLFSGALFLAALLM</sequence>
<keyword evidence="2" id="KW-0325">Glycoprotein</keyword>
<protein>
    <submittedName>
        <fullName evidence="5">DEKNAAC104312</fullName>
    </submittedName>
</protein>
<dbReference type="AlphaFoldDB" id="A0A448YQQ2"/>
<dbReference type="EMBL" id="CAACVR010000035">
    <property type="protein sequence ID" value="VEU23197.1"/>
    <property type="molecule type" value="Genomic_DNA"/>
</dbReference>
<evidence type="ECO:0000256" key="1">
    <source>
        <dbReference type="ARBA" id="ARBA00022729"/>
    </source>
</evidence>
<keyword evidence="1 4" id="KW-0732">Signal</keyword>
<feature type="signal peptide" evidence="4">
    <location>
        <begin position="1"/>
        <end position="18"/>
    </location>
</feature>